<dbReference type="Proteomes" id="UP000054560">
    <property type="component" value="Unassembled WGS sequence"/>
</dbReference>
<proteinExistence type="predicted"/>
<feature type="transmembrane region" description="Helical" evidence="1">
    <location>
        <begin position="618"/>
        <end position="645"/>
    </location>
</feature>
<name>A0A0L0FWU2_9EUKA</name>
<keyword evidence="1" id="KW-0812">Transmembrane</keyword>
<dbReference type="AlphaFoldDB" id="A0A0L0FWU2"/>
<sequence length="781" mass="86027">MNYHVGCTAWAELIESSSQVELVCPQPSALNFGVGNLPNINTDTTESTSISRPQPIRLFGEVSNYVPGNTVEIDYTMGGPGFYILDTLDVPVITGGVAYEIRSFEPIDTRIAYSPQGFEISWISTDEEGAPIESFKEETFDFRYPDLVNGESGACDSCDCNHPISPLSPQIIREPRPFTSFKQVVPDVLHAEAYENYEYSSNSAFALVPILRPNYTTYLARADAFSSIRDNICIIGTNLDTFMVRNTSALYTGCGEIDYVPPVEGMCTVTDDCLARLDSNALVTTSAFFGHPEYKKLYDDFASNSTKRSMEYELANGEFSTRHVPDLTGVEGHTGVTSLYGTEAFEILEPFLYYNQTEWETQDNSVLLEQACSQVVWEPSLVPYEEDKGKLVLTNVTNAGTGKALVTITVNCTGDNIVTPPASTYTVSEYKPLERLEIELRVTGIANSTTSECSVTMTLEEKPLWVSSGKTVNCPDIATIPTYFGLFTHPCDLVRPKPVLDIIPTKTSYMILRNIPTKVLEVDVTNNGTDAIIRTTSNSTRCVYGTGNETGSSTTESNFVANASSTVTQNTHILTGDDPACDINFDWQKHEFCQRFETVGSLSLILANSDLADEDTELGIGMAAGLSAAVGISIVFAALAVYLLYRKTRGSMGARGSYLSLSGFTHESMLAPEEMVLLSADGQYRKLTQFTATRHSELCLLHANDQEVIVFGTILGKTGDSRDIVIDDIREIFLDRENDDVWIETERCMYFLDKPQAEYNIFFSSLKTDLKVLMDAQAAGN</sequence>
<keyword evidence="1" id="KW-0472">Membrane</keyword>
<reference evidence="2 3" key="1">
    <citation type="submission" date="2011-02" db="EMBL/GenBank/DDBJ databases">
        <title>The Genome Sequence of Sphaeroforma arctica JP610.</title>
        <authorList>
            <consortium name="The Broad Institute Genome Sequencing Platform"/>
            <person name="Russ C."/>
            <person name="Cuomo C."/>
            <person name="Young S.K."/>
            <person name="Zeng Q."/>
            <person name="Gargeya S."/>
            <person name="Alvarado L."/>
            <person name="Berlin A."/>
            <person name="Chapman S.B."/>
            <person name="Chen Z."/>
            <person name="Freedman E."/>
            <person name="Gellesch M."/>
            <person name="Goldberg J."/>
            <person name="Griggs A."/>
            <person name="Gujja S."/>
            <person name="Heilman E."/>
            <person name="Heiman D."/>
            <person name="Howarth C."/>
            <person name="Mehta T."/>
            <person name="Neiman D."/>
            <person name="Pearson M."/>
            <person name="Roberts A."/>
            <person name="Saif S."/>
            <person name="Shea T."/>
            <person name="Shenoy N."/>
            <person name="Sisk P."/>
            <person name="Stolte C."/>
            <person name="Sykes S."/>
            <person name="White J."/>
            <person name="Yandava C."/>
            <person name="Burger G."/>
            <person name="Gray M.W."/>
            <person name="Holland P.W.H."/>
            <person name="King N."/>
            <person name="Lang F.B.F."/>
            <person name="Roger A.J."/>
            <person name="Ruiz-Trillo I."/>
            <person name="Haas B."/>
            <person name="Nusbaum C."/>
            <person name="Birren B."/>
        </authorList>
    </citation>
    <scope>NUCLEOTIDE SEQUENCE [LARGE SCALE GENOMIC DNA]</scope>
    <source>
        <strain evidence="2 3">JP610</strain>
    </source>
</reference>
<dbReference type="RefSeq" id="XP_014154933.1">
    <property type="nucleotide sequence ID" value="XM_014299458.1"/>
</dbReference>
<accession>A0A0L0FWU2</accession>
<organism evidence="2 3">
    <name type="scientific">Sphaeroforma arctica JP610</name>
    <dbReference type="NCBI Taxonomy" id="667725"/>
    <lineage>
        <taxon>Eukaryota</taxon>
        <taxon>Ichthyosporea</taxon>
        <taxon>Ichthyophonida</taxon>
        <taxon>Sphaeroforma</taxon>
    </lineage>
</organism>
<evidence type="ECO:0000313" key="3">
    <source>
        <dbReference type="Proteomes" id="UP000054560"/>
    </source>
</evidence>
<dbReference type="EMBL" id="KQ242076">
    <property type="protein sequence ID" value="KNC81031.1"/>
    <property type="molecule type" value="Genomic_DNA"/>
</dbReference>
<evidence type="ECO:0000313" key="2">
    <source>
        <dbReference type="EMBL" id="KNC81031.1"/>
    </source>
</evidence>
<dbReference type="GeneID" id="25907129"/>
<keyword evidence="1" id="KW-1133">Transmembrane helix</keyword>
<gene>
    <name evidence="2" type="ORF">SARC_06625</name>
</gene>
<evidence type="ECO:0000256" key="1">
    <source>
        <dbReference type="SAM" id="Phobius"/>
    </source>
</evidence>
<keyword evidence="3" id="KW-1185">Reference proteome</keyword>
<protein>
    <submittedName>
        <fullName evidence="2">Uncharacterized protein</fullName>
    </submittedName>
</protein>